<dbReference type="Proteomes" id="UP001296943">
    <property type="component" value="Unassembled WGS sequence"/>
</dbReference>
<dbReference type="Pfam" id="PF08970">
    <property type="entry name" value="Sda"/>
    <property type="match status" value="1"/>
</dbReference>
<keyword evidence="2" id="KW-1185">Reference proteome</keyword>
<evidence type="ECO:0008006" key="3">
    <source>
        <dbReference type="Google" id="ProtNLM"/>
    </source>
</evidence>
<gene>
    <name evidence="1" type="ORF">JOC48_004081</name>
</gene>
<comment type="caution">
    <text evidence="1">The sequence shown here is derived from an EMBL/GenBank/DDBJ whole genome shotgun (WGS) entry which is preliminary data.</text>
</comment>
<sequence length="47" mass="5523">MNAFEALCDELLIDSYKKSIELDLETDFVELLKEEIKYRGLTVKINE</sequence>
<organism evidence="1 2">
    <name type="scientific">Aquibacillus albus</name>
    <dbReference type="NCBI Taxonomy" id="1168171"/>
    <lineage>
        <taxon>Bacteria</taxon>
        <taxon>Bacillati</taxon>
        <taxon>Bacillota</taxon>
        <taxon>Bacilli</taxon>
        <taxon>Bacillales</taxon>
        <taxon>Bacillaceae</taxon>
        <taxon>Aquibacillus</taxon>
    </lineage>
</organism>
<evidence type="ECO:0000313" key="1">
    <source>
        <dbReference type="EMBL" id="MBM7573517.1"/>
    </source>
</evidence>
<accession>A0ABS2N5T9</accession>
<proteinExistence type="predicted"/>
<dbReference type="InterPro" id="IPR015064">
    <property type="entry name" value="Sda"/>
</dbReference>
<dbReference type="RefSeq" id="WP_204502154.1">
    <property type="nucleotide sequence ID" value="NZ_JAFBDR010000035.1"/>
</dbReference>
<dbReference type="EMBL" id="JAFBDR010000035">
    <property type="protein sequence ID" value="MBM7573517.1"/>
    <property type="molecule type" value="Genomic_DNA"/>
</dbReference>
<dbReference type="SUPFAM" id="SSF100985">
    <property type="entry name" value="Sporulation inhibitor Sda"/>
    <property type="match status" value="1"/>
</dbReference>
<protein>
    <recommendedName>
        <fullName evidence="3">Sporulation histidine kinase inhibitor Sda</fullName>
    </recommendedName>
</protein>
<evidence type="ECO:0000313" key="2">
    <source>
        <dbReference type="Proteomes" id="UP001296943"/>
    </source>
</evidence>
<dbReference type="Gene3D" id="1.10.287.1100">
    <property type="entry name" value="Sporulation inhibitor A"/>
    <property type="match status" value="1"/>
</dbReference>
<reference evidence="1 2" key="1">
    <citation type="submission" date="2021-01" db="EMBL/GenBank/DDBJ databases">
        <title>Genomic Encyclopedia of Type Strains, Phase IV (KMG-IV): sequencing the most valuable type-strain genomes for metagenomic binning, comparative biology and taxonomic classification.</title>
        <authorList>
            <person name="Goeker M."/>
        </authorList>
    </citation>
    <scope>NUCLEOTIDE SEQUENCE [LARGE SCALE GENOMIC DNA]</scope>
    <source>
        <strain evidence="1 2">DSM 23711</strain>
    </source>
</reference>
<dbReference type="InterPro" id="IPR036916">
    <property type="entry name" value="Sda_sf"/>
</dbReference>
<name>A0ABS2N5T9_9BACI</name>